<dbReference type="InterPro" id="IPR029063">
    <property type="entry name" value="SAM-dependent_MTases_sf"/>
</dbReference>
<organism evidence="1 2">
    <name type="scientific">Candidatus Nitrospira neomarina</name>
    <dbReference type="NCBI Taxonomy" id="3020899"/>
    <lineage>
        <taxon>Bacteria</taxon>
        <taxon>Pseudomonadati</taxon>
        <taxon>Nitrospirota</taxon>
        <taxon>Nitrospiria</taxon>
        <taxon>Nitrospirales</taxon>
        <taxon>Nitrospiraceae</taxon>
        <taxon>Nitrospira</taxon>
    </lineage>
</organism>
<gene>
    <name evidence="1" type="ORF">PQG83_07675</name>
</gene>
<keyword evidence="1" id="KW-0489">Methyltransferase</keyword>
<dbReference type="SUPFAM" id="SSF53335">
    <property type="entry name" value="S-adenosyl-L-methionine-dependent methyltransferases"/>
    <property type="match status" value="1"/>
</dbReference>
<evidence type="ECO:0000313" key="2">
    <source>
        <dbReference type="Proteomes" id="UP001302494"/>
    </source>
</evidence>
<dbReference type="Gene3D" id="3.40.50.150">
    <property type="entry name" value="Vaccinia Virus protein VP39"/>
    <property type="match status" value="1"/>
</dbReference>
<protein>
    <submittedName>
        <fullName evidence="1">Class I SAM-dependent methyltransferase</fullName>
    </submittedName>
</protein>
<keyword evidence="2" id="KW-1185">Reference proteome</keyword>
<dbReference type="AlphaFoldDB" id="A0AA96GJJ4"/>
<dbReference type="GO" id="GO:0008168">
    <property type="term" value="F:methyltransferase activity"/>
    <property type="evidence" value="ECO:0007669"/>
    <property type="project" value="UniProtKB-KW"/>
</dbReference>
<accession>A0AA96GJJ4</accession>
<keyword evidence="1" id="KW-0808">Transferase</keyword>
<reference evidence="1 2" key="1">
    <citation type="submission" date="2023-01" db="EMBL/GenBank/DDBJ databases">
        <title>Cultivation and genomic characterization of new, ubiquitous marine nitrite-oxidizing bacteria from the Nitrospirales.</title>
        <authorList>
            <person name="Mueller A.J."/>
            <person name="Daebeler A."/>
            <person name="Herbold C.W."/>
            <person name="Kirkegaard R.H."/>
            <person name="Daims H."/>
        </authorList>
    </citation>
    <scope>NUCLEOTIDE SEQUENCE [LARGE SCALE GENOMIC DNA]</scope>
    <source>
        <strain evidence="1 2">DK</strain>
    </source>
</reference>
<dbReference type="GO" id="GO:0032259">
    <property type="term" value="P:methylation"/>
    <property type="evidence" value="ECO:0007669"/>
    <property type="project" value="UniProtKB-KW"/>
</dbReference>
<evidence type="ECO:0000313" key="1">
    <source>
        <dbReference type="EMBL" id="WNM63624.1"/>
    </source>
</evidence>
<dbReference type="EMBL" id="CP116968">
    <property type="protein sequence ID" value="WNM63624.1"/>
    <property type="molecule type" value="Genomic_DNA"/>
</dbReference>
<dbReference type="RefSeq" id="WP_312748312.1">
    <property type="nucleotide sequence ID" value="NZ_CP116968.1"/>
</dbReference>
<sequence>MGGGDSTPVDNLLDQGFEYLTVLDISSTALERAKARLGAHALQVTWIEGDITVFPSSMTYDV</sequence>
<dbReference type="Proteomes" id="UP001302494">
    <property type="component" value="Chromosome"/>
</dbReference>
<proteinExistence type="predicted"/>
<dbReference type="KEGG" id="nneo:PQG83_07675"/>
<name>A0AA96GJJ4_9BACT</name>